<dbReference type="PANTHER" id="PTHR11102">
    <property type="entry name" value="SEL-1-LIKE PROTEIN"/>
    <property type="match status" value="1"/>
</dbReference>
<dbReference type="Pfam" id="PF08238">
    <property type="entry name" value="Sel1"/>
    <property type="match status" value="2"/>
</dbReference>
<evidence type="ECO:0000313" key="3">
    <source>
        <dbReference type="EMBL" id="AEK59861.1"/>
    </source>
</evidence>
<feature type="domain" description="DUF6396" evidence="2">
    <location>
        <begin position="285"/>
        <end position="332"/>
    </location>
</feature>
<evidence type="ECO:0000313" key="4">
    <source>
        <dbReference type="Proteomes" id="UP000008392"/>
    </source>
</evidence>
<reference evidence="4" key="6">
    <citation type="submission" date="2011-05" db="EMBL/GenBank/DDBJ databases">
        <title>Complete sequence of Collimonas fungivorans Ter331.</title>
        <authorList>
            <person name="Leveau J.H."/>
        </authorList>
    </citation>
    <scope>NUCLEOTIDE SEQUENCE [LARGE SCALE GENOMIC DNA]</scope>
    <source>
        <strain evidence="4">Ter331</strain>
    </source>
</reference>
<dbReference type="PANTHER" id="PTHR11102:SF160">
    <property type="entry name" value="ERAD-ASSOCIATED E3 UBIQUITIN-PROTEIN LIGASE COMPONENT HRD3"/>
    <property type="match status" value="1"/>
</dbReference>
<protein>
    <submittedName>
        <fullName evidence="3">Sel1-like repeat protein</fullName>
    </submittedName>
</protein>
<dbReference type="EMBL" id="CP002745">
    <property type="protein sequence ID" value="AEK59861.1"/>
    <property type="molecule type" value="Genomic_DNA"/>
</dbReference>
<sequence length="354" mass="39572">MTSFLKSLSGQSGSWRRYLSLLFLCFPLSQTACSMDNNLPRNQIPELFHPHRTEFTCKSELTAAPPLDPQAEIWYQEALALDTPDLWKDDRNWPLILELYTKAAERKHWKAMNNLATLYQTGVWGLKDSNKVLVTRNPEAAMTLTENAMRMGVPLAYAVMGNYYADGFVVKKDPTAAWAFWQKAADMGSSYAQFTVGRSLNAVLEKDEPERERWSNEVIGLKMLECAFAQGNGDAAEALGRDYNIIQNNKPKALHYFHEGVKFGSAGAANALFAEFRKINGLSPQGIDPARSERYNVFGDALEHNPDLRFPNLDNVLPLPPAKLPQWSGKPEDLINAAKEIHPVLSKPAPNASS</sequence>
<dbReference type="AlphaFoldDB" id="G0A7V0"/>
<dbReference type="Gene3D" id="1.25.40.10">
    <property type="entry name" value="Tetratricopeptide repeat domain"/>
    <property type="match status" value="1"/>
</dbReference>
<dbReference type="Pfam" id="PF19933">
    <property type="entry name" value="DUF6396"/>
    <property type="match status" value="1"/>
</dbReference>
<feature type="chain" id="PRO_5003396627" evidence="1">
    <location>
        <begin position="35"/>
        <end position="354"/>
    </location>
</feature>
<dbReference type="InterPro" id="IPR045653">
    <property type="entry name" value="DUF6396"/>
</dbReference>
<dbReference type="InterPro" id="IPR006597">
    <property type="entry name" value="Sel1-like"/>
</dbReference>
<dbReference type="eggNOG" id="COG0790">
    <property type="taxonomic scope" value="Bacteria"/>
</dbReference>
<evidence type="ECO:0000259" key="2">
    <source>
        <dbReference type="Pfam" id="PF19933"/>
    </source>
</evidence>
<dbReference type="STRING" id="1005048.CFU_0022"/>
<dbReference type="SMART" id="SM00671">
    <property type="entry name" value="SEL1"/>
    <property type="match status" value="3"/>
</dbReference>
<proteinExistence type="predicted"/>
<reference evidence="3 4" key="5">
    <citation type="journal article" date="2011" name="ISME J.">
        <title>Dual transcriptional profiling of a bacterial/fungal confrontation: Collimonas fungivorans versus Aspergillus niger.</title>
        <authorList>
            <person name="Mela F."/>
            <person name="Fritsche K."/>
            <person name="de Boer W."/>
            <person name="van Veen J.A."/>
            <person name="de Graaff L.H."/>
            <person name="van den Berg M."/>
            <person name="Leveau J.H."/>
        </authorList>
    </citation>
    <scope>NUCLEOTIDE SEQUENCE [LARGE SCALE GENOMIC DNA]</scope>
    <source>
        <strain evidence="3 4">Ter331</strain>
    </source>
</reference>
<keyword evidence="1" id="KW-0732">Signal</keyword>
<dbReference type="SUPFAM" id="SSF81901">
    <property type="entry name" value="HCP-like"/>
    <property type="match status" value="1"/>
</dbReference>
<dbReference type="HOGENOM" id="CLU_033886_1_0_4"/>
<reference evidence="3 4" key="2">
    <citation type="journal article" date="2006" name="J. Microbiol. Methods">
        <title>Genomic flank-sequencing of plasposon insertion sites for rapid identification of functional genes.</title>
        <authorList>
            <person name="Leveau J.H."/>
            <person name="Gerards S."/>
            <person name="Fritsche K."/>
            <person name="Zondag G."/>
            <person name="van Veen J.A."/>
        </authorList>
    </citation>
    <scope>NUCLEOTIDE SEQUENCE [LARGE SCALE GENOMIC DNA]</scope>
    <source>
        <strain evidence="3 4">Ter331</strain>
    </source>
</reference>
<keyword evidence="4" id="KW-1185">Reference proteome</keyword>
<dbReference type="KEGG" id="cfu:CFU_0022"/>
<dbReference type="InterPro" id="IPR050767">
    <property type="entry name" value="Sel1_AlgK"/>
</dbReference>
<accession>G0A7V0</accession>
<dbReference type="InterPro" id="IPR011990">
    <property type="entry name" value="TPR-like_helical_dom_sf"/>
</dbReference>
<reference evidence="3 4" key="1">
    <citation type="journal article" date="2004" name="Environ. Microbiol.">
        <title>Phylogeny-function analysis of (meta)genomic libraries: screening for expression of ribosomal RNA genes by large-insert library fluorescent in situ hybridization (LIL-FISH).</title>
        <authorList>
            <person name="Leveau J.H."/>
            <person name="Gerards S."/>
            <person name="de Boer W."/>
            <person name="van Veen J.A."/>
        </authorList>
    </citation>
    <scope>NUCLEOTIDE SEQUENCE [LARGE SCALE GENOMIC DNA]</scope>
    <source>
        <strain evidence="3 4">Ter331</strain>
    </source>
</reference>
<reference evidence="3 4" key="3">
    <citation type="journal article" date="2008" name="FEMS Microbiol. Ecol.">
        <title>Identification and characterization of genes underlying chitinolysis in Collimonas fungivorans Ter331.</title>
        <authorList>
            <person name="Fritsche K."/>
            <person name="de Boer W."/>
            <person name="Gerards S."/>
            <person name="van den Berg M."/>
            <person name="van Veen J.A."/>
            <person name="Leveau J.H."/>
        </authorList>
    </citation>
    <scope>NUCLEOTIDE SEQUENCE [LARGE SCALE GENOMIC DNA]</scope>
    <source>
        <strain evidence="3 4">Ter331</strain>
    </source>
</reference>
<dbReference type="Proteomes" id="UP000008392">
    <property type="component" value="Chromosome"/>
</dbReference>
<feature type="signal peptide" evidence="1">
    <location>
        <begin position="1"/>
        <end position="34"/>
    </location>
</feature>
<gene>
    <name evidence="3" type="ordered locus">CFU_0022</name>
</gene>
<reference evidence="3 4" key="4">
    <citation type="journal article" date="2010" name="Environ. Microbiol.">
        <title>The bacterial genus Collimonas: mycophagy, weathering and other adaptive solutions to life in oligotrophic soil environments.</title>
        <authorList>
            <person name="Leveau J.H."/>
            <person name="Uroz S."/>
            <person name="de Boer W."/>
        </authorList>
    </citation>
    <scope>NUCLEOTIDE SEQUENCE [LARGE SCALE GENOMIC DNA]</scope>
    <source>
        <strain evidence="3 4">Ter331</strain>
    </source>
</reference>
<dbReference type="RefSeq" id="WP_014004016.1">
    <property type="nucleotide sequence ID" value="NC_015856.1"/>
</dbReference>
<name>G0A7V0_COLFT</name>
<organism evidence="3 4">
    <name type="scientific">Collimonas fungivorans (strain Ter331)</name>
    <dbReference type="NCBI Taxonomy" id="1005048"/>
    <lineage>
        <taxon>Bacteria</taxon>
        <taxon>Pseudomonadati</taxon>
        <taxon>Pseudomonadota</taxon>
        <taxon>Betaproteobacteria</taxon>
        <taxon>Burkholderiales</taxon>
        <taxon>Oxalobacteraceae</taxon>
        <taxon>Collimonas</taxon>
    </lineage>
</organism>
<evidence type="ECO:0000256" key="1">
    <source>
        <dbReference type="SAM" id="SignalP"/>
    </source>
</evidence>